<dbReference type="EMBL" id="KB206169">
    <property type="protein sequence ID" value="ELP94915.1"/>
    <property type="molecule type" value="Genomic_DNA"/>
</dbReference>
<accession>A0A0A1UEA3</accession>
<dbReference type="SMART" id="SM00449">
    <property type="entry name" value="SPRY"/>
    <property type="match status" value="1"/>
</dbReference>
<dbReference type="Proteomes" id="UP000014680">
    <property type="component" value="Unassembled WGS sequence"/>
</dbReference>
<reference evidence="2 3" key="1">
    <citation type="submission" date="2012-10" db="EMBL/GenBank/DDBJ databases">
        <authorList>
            <person name="Zafar N."/>
            <person name="Inman J."/>
            <person name="Hall N."/>
            <person name="Lorenzi H."/>
            <person name="Caler E."/>
        </authorList>
    </citation>
    <scope>NUCLEOTIDE SEQUENCE [LARGE SCALE GENOMIC DNA]</scope>
    <source>
        <strain evidence="2 3">IP1</strain>
    </source>
</reference>
<protein>
    <recommendedName>
        <fullName evidence="1">SPRY domain-containing protein</fullName>
    </recommendedName>
</protein>
<gene>
    <name evidence="2" type="ORF">EIN_250090</name>
</gene>
<dbReference type="PANTHER" id="PTHR12864">
    <property type="entry name" value="RAN BINDING PROTEIN 9-RELATED"/>
    <property type="match status" value="1"/>
</dbReference>
<dbReference type="Gene3D" id="2.60.120.920">
    <property type="match status" value="1"/>
</dbReference>
<dbReference type="Pfam" id="PF00622">
    <property type="entry name" value="SPRY"/>
    <property type="match status" value="1"/>
</dbReference>
<sequence>MVKLEMIYLMKVALRFNSHNHLRDFLMISRHCLEAINALKVNPFFTNEVSVVWFFKNFTPETFDSPLINLNCFDLFYKVKQIRNTDFFCVYTKGQLTETFAKNIFPKVTRLVMVDDKNDKRTKFNEFLIEHSEYFTSLYHFAGDLKMAVCFFEKYTEHGNEKYLHLPNLVVLNKNGKNLIKRNYENLVLLERLEKCVPDNNRVSIYVIVSNHDPQTGTLFNAFKKINICYDTLVCSDSEKACKNVICTKGTLLIDGNIENEKTNDCIERTCAISALIINPSNLLNEWTVPSCVDSVGIWSNNNSNQTEQFNEVHYKFPDVTSFSLNNCLQLSFHKVFGISSLTLSNCQNILFGKECVFLSLKKVVLESVFSVTFDIDLSALEYLKIDESKAVSFVGVGDIKEINIRGCFTIDLPQIDFQHKTIYIAQSLEISFENSNPIEFMGKDFNELVRAMEVLFEYPNYRSDLTKFRVHKFLPQTTKLVVVNREILRVNPFDTDETTADMVVSKYFYCEDNKNQTQTFKTPKGSVGIKSLRYFELEVTGFSEMSFGCCDGENYDNDYYEDTHVGWEDGSVGYHSDDGLVWVDSFRQERALDYGNDIDRTVTVGCGYDIKKHTIFFTYEGKIVSKTVVKWKEVNALIALGAFKKVFINYGDKQFKWMISDYEKLDCRVV</sequence>
<dbReference type="InterPro" id="IPR043136">
    <property type="entry name" value="B30.2/SPRY_sf"/>
</dbReference>
<dbReference type="CDD" id="cd12885">
    <property type="entry name" value="SPRY_RanBP_like"/>
    <property type="match status" value="1"/>
</dbReference>
<evidence type="ECO:0000259" key="1">
    <source>
        <dbReference type="SMART" id="SM00449"/>
    </source>
</evidence>
<name>A0A0A1UEA3_ENTIV</name>
<evidence type="ECO:0000313" key="3">
    <source>
        <dbReference type="Proteomes" id="UP000014680"/>
    </source>
</evidence>
<dbReference type="InterPro" id="IPR013320">
    <property type="entry name" value="ConA-like_dom_sf"/>
</dbReference>
<dbReference type="KEGG" id="eiv:EIN_250090"/>
<dbReference type="OrthoDB" id="26794at2759"/>
<keyword evidence="3" id="KW-1185">Reference proteome</keyword>
<proteinExistence type="predicted"/>
<dbReference type="SUPFAM" id="SSF49899">
    <property type="entry name" value="Concanavalin A-like lectins/glucanases"/>
    <property type="match status" value="1"/>
</dbReference>
<dbReference type="AlphaFoldDB" id="A0A0A1UEA3"/>
<dbReference type="RefSeq" id="XP_004261686.1">
    <property type="nucleotide sequence ID" value="XM_004261638.1"/>
</dbReference>
<feature type="domain" description="SPRY" evidence="1">
    <location>
        <begin position="531"/>
        <end position="655"/>
    </location>
</feature>
<dbReference type="InterPro" id="IPR003877">
    <property type="entry name" value="SPRY_dom"/>
</dbReference>
<dbReference type="InterPro" id="IPR044736">
    <property type="entry name" value="Gid1/RanBPM/SPLA_SPRY"/>
</dbReference>
<evidence type="ECO:0000313" key="2">
    <source>
        <dbReference type="EMBL" id="ELP94915.1"/>
    </source>
</evidence>
<dbReference type="GeneID" id="14893912"/>
<dbReference type="InterPro" id="IPR050618">
    <property type="entry name" value="Ubq-SigPath_Reg"/>
</dbReference>
<dbReference type="VEuPathDB" id="AmoebaDB:EIN_250090"/>
<organism evidence="2 3">
    <name type="scientific">Entamoeba invadens IP1</name>
    <dbReference type="NCBI Taxonomy" id="370355"/>
    <lineage>
        <taxon>Eukaryota</taxon>
        <taxon>Amoebozoa</taxon>
        <taxon>Evosea</taxon>
        <taxon>Archamoebae</taxon>
        <taxon>Mastigamoebida</taxon>
        <taxon>Entamoebidae</taxon>
        <taxon>Entamoeba</taxon>
    </lineage>
</organism>